<sequence>MNDTHGPWTNNTYDKHGPGTNDTWGGSFYTLQNVILSIFGKLLMCRIQSIPSKLTAPGVIREYISVLLLPMDPVRNLITQFIEIQMTKNHDSQIESVLRSVYDGSAYWMDVTPRAKQFKCYDKLSVVGYGSRLKNAILHPFYKHNVYVPAECQALVKISKEEIPLLLRHKFTIPQSRIAQDTTLATKVCYVAITLIWIYEISTTGYSLCTSQQIRATQIPLSLIKTSIIVPLLYTFEKSIAPVFVSLESDELYLKKDFIQLAESKGISDTVGEKASDIKDSVQREVHITYLTQRAVGSMVYLVLHFFMDYVMSALYHYSLIYMHADSILEDPISNGLLIMVFAHRFLEAELHTLKCLVDLIQGHVTNKKVEKLIFLLAWIVSVAYLFARLNTAIRTFETNVIAIVALF</sequence>
<evidence type="ECO:0000313" key="3">
    <source>
        <dbReference type="Proteomes" id="UP001479436"/>
    </source>
</evidence>
<keyword evidence="1" id="KW-0472">Membrane</keyword>
<feature type="transmembrane region" description="Helical" evidence="1">
    <location>
        <begin position="299"/>
        <end position="318"/>
    </location>
</feature>
<evidence type="ECO:0008006" key="4">
    <source>
        <dbReference type="Google" id="ProtNLM"/>
    </source>
</evidence>
<organism evidence="2 3">
    <name type="scientific">Basidiobolus ranarum</name>
    <dbReference type="NCBI Taxonomy" id="34480"/>
    <lineage>
        <taxon>Eukaryota</taxon>
        <taxon>Fungi</taxon>
        <taxon>Fungi incertae sedis</taxon>
        <taxon>Zoopagomycota</taxon>
        <taxon>Entomophthoromycotina</taxon>
        <taxon>Basidiobolomycetes</taxon>
        <taxon>Basidiobolales</taxon>
        <taxon>Basidiobolaceae</taxon>
        <taxon>Basidiobolus</taxon>
    </lineage>
</organism>
<dbReference type="EMBL" id="JASJQH010007000">
    <property type="protein sequence ID" value="KAK9720804.1"/>
    <property type="molecule type" value="Genomic_DNA"/>
</dbReference>
<comment type="caution">
    <text evidence="2">The sequence shown here is derived from an EMBL/GenBank/DDBJ whole genome shotgun (WGS) entry which is preliminary data.</text>
</comment>
<feature type="transmembrane region" description="Helical" evidence="1">
    <location>
        <begin position="373"/>
        <end position="390"/>
    </location>
</feature>
<name>A0ABR2W5R8_9FUNG</name>
<proteinExistence type="predicted"/>
<dbReference type="Proteomes" id="UP001479436">
    <property type="component" value="Unassembled WGS sequence"/>
</dbReference>
<keyword evidence="1" id="KW-0812">Transmembrane</keyword>
<reference evidence="2 3" key="1">
    <citation type="submission" date="2023-04" db="EMBL/GenBank/DDBJ databases">
        <title>Genome of Basidiobolus ranarum AG-B5.</title>
        <authorList>
            <person name="Stajich J.E."/>
            <person name="Carter-House D."/>
            <person name="Gryganskyi A."/>
        </authorList>
    </citation>
    <scope>NUCLEOTIDE SEQUENCE [LARGE SCALE GENOMIC DNA]</scope>
    <source>
        <strain evidence="2 3">AG-B5</strain>
    </source>
</reference>
<gene>
    <name evidence="2" type="ORF">K7432_003868</name>
</gene>
<keyword evidence="3" id="KW-1185">Reference proteome</keyword>
<keyword evidence="1" id="KW-1133">Transmembrane helix</keyword>
<evidence type="ECO:0000313" key="2">
    <source>
        <dbReference type="EMBL" id="KAK9720804.1"/>
    </source>
</evidence>
<evidence type="ECO:0000256" key="1">
    <source>
        <dbReference type="SAM" id="Phobius"/>
    </source>
</evidence>
<protein>
    <recommendedName>
        <fullName evidence="4">Gustatory receptor</fullName>
    </recommendedName>
</protein>
<accession>A0ABR2W5R8</accession>